<name>A0ABT7L3J6_9BACI</name>
<evidence type="ECO:0000313" key="2">
    <source>
        <dbReference type="EMBL" id="MDL4840437.1"/>
    </source>
</evidence>
<feature type="transmembrane region" description="Helical" evidence="1">
    <location>
        <begin position="91"/>
        <end position="108"/>
    </location>
</feature>
<organism evidence="2 3">
    <name type="scientific">Aquibacillus rhizosphaerae</name>
    <dbReference type="NCBI Taxonomy" id="3051431"/>
    <lineage>
        <taxon>Bacteria</taxon>
        <taxon>Bacillati</taxon>
        <taxon>Bacillota</taxon>
        <taxon>Bacilli</taxon>
        <taxon>Bacillales</taxon>
        <taxon>Bacillaceae</taxon>
        <taxon>Aquibacillus</taxon>
    </lineage>
</organism>
<gene>
    <name evidence="2" type="ORF">QQS35_08265</name>
</gene>
<feature type="transmembrane region" description="Helical" evidence="1">
    <location>
        <begin position="37"/>
        <end position="60"/>
    </location>
</feature>
<dbReference type="EMBL" id="JASTZU010000027">
    <property type="protein sequence ID" value="MDL4840437.1"/>
    <property type="molecule type" value="Genomic_DNA"/>
</dbReference>
<feature type="transmembrane region" description="Helical" evidence="1">
    <location>
        <begin position="6"/>
        <end position="25"/>
    </location>
</feature>
<feature type="transmembrane region" description="Helical" evidence="1">
    <location>
        <begin position="157"/>
        <end position="179"/>
    </location>
</feature>
<dbReference type="Proteomes" id="UP001235343">
    <property type="component" value="Unassembled WGS sequence"/>
</dbReference>
<protein>
    <submittedName>
        <fullName evidence="2">Uncharacterized protein</fullName>
    </submittedName>
</protein>
<evidence type="ECO:0000256" key="1">
    <source>
        <dbReference type="SAM" id="Phobius"/>
    </source>
</evidence>
<dbReference type="RefSeq" id="WP_285931484.1">
    <property type="nucleotide sequence ID" value="NZ_JASTZU010000027.1"/>
</dbReference>
<keyword evidence="3" id="KW-1185">Reference proteome</keyword>
<feature type="transmembrane region" description="Helical" evidence="1">
    <location>
        <begin position="128"/>
        <end position="145"/>
    </location>
</feature>
<keyword evidence="1" id="KW-1133">Transmembrane helix</keyword>
<keyword evidence="1" id="KW-0472">Membrane</keyword>
<keyword evidence="1" id="KW-0812">Transmembrane</keyword>
<comment type="caution">
    <text evidence="2">The sequence shown here is derived from an EMBL/GenBank/DDBJ whole genome shotgun (WGS) entry which is preliminary data.</text>
</comment>
<reference evidence="2 3" key="1">
    <citation type="submission" date="2023-06" db="EMBL/GenBank/DDBJ databases">
        <title>Aquibacillus rhizosphaerae LR5S19.</title>
        <authorList>
            <person name="Sun J.-Q."/>
        </authorList>
    </citation>
    <scope>NUCLEOTIDE SEQUENCE [LARGE SCALE GENOMIC DNA]</scope>
    <source>
        <strain evidence="2 3">LR5S19</strain>
    </source>
</reference>
<sequence length="182" mass="21452">MDQNQLFYLIVMGVTLLGAVGNLLIINKSPLKYGRIFITNIVIAVSLCSFFVMTGFYRFVLPLPHILPAVVCSFGFLVLFLIYFKPTKHTFPYFFMIINITFVFEILLKHIGFITYKNGWDLWDSYTLYWIYVRIFVFLGEKMVADENRQPLNTVNKWYWPSFFVIIFLTVLVALQHIFKVQ</sequence>
<proteinExistence type="predicted"/>
<accession>A0ABT7L3J6</accession>
<feature type="transmembrane region" description="Helical" evidence="1">
    <location>
        <begin position="66"/>
        <end position="84"/>
    </location>
</feature>
<evidence type="ECO:0000313" key="3">
    <source>
        <dbReference type="Proteomes" id="UP001235343"/>
    </source>
</evidence>